<evidence type="ECO:0000256" key="2">
    <source>
        <dbReference type="ARBA" id="ARBA00008335"/>
    </source>
</evidence>
<dbReference type="PANTHER" id="PTHR23514">
    <property type="entry name" value="BYPASS OF STOP CODON PROTEIN 6"/>
    <property type="match status" value="1"/>
</dbReference>
<evidence type="ECO:0000313" key="10">
    <source>
        <dbReference type="Proteomes" id="UP000886847"/>
    </source>
</evidence>
<feature type="transmembrane region" description="Helical" evidence="7">
    <location>
        <begin position="332"/>
        <end position="351"/>
    </location>
</feature>
<feature type="transmembrane region" description="Helical" evidence="7">
    <location>
        <begin position="157"/>
        <end position="179"/>
    </location>
</feature>
<evidence type="ECO:0000256" key="5">
    <source>
        <dbReference type="ARBA" id="ARBA00022989"/>
    </source>
</evidence>
<evidence type="ECO:0000256" key="7">
    <source>
        <dbReference type="SAM" id="Phobius"/>
    </source>
</evidence>
<dbReference type="InterPro" id="IPR051788">
    <property type="entry name" value="MFS_Transporter"/>
</dbReference>
<feature type="transmembrane region" description="Helical" evidence="7">
    <location>
        <begin position="92"/>
        <end position="116"/>
    </location>
</feature>
<feature type="transmembrane region" description="Helical" evidence="7">
    <location>
        <begin position="128"/>
        <end position="151"/>
    </location>
</feature>
<sequence>MGSLLIAVIYLAFISLGLPDSLLGAAWPVMHRELGANVSWAGVVTMIISVCTIASALSTDKLAAKMGTPLVVACSVLLTAAAMLAFSLSSAFWQLCLFAVPYGLGAGAIDTSLNNYVAKHLAARHMNWLHCCWGVGAVVGPYVMGACLTGAGGWQSGYLVISLVQFALTLVMFLSIPLWKREKGEGAGQKETALPLRQTFLLKGAVFVFLAGLFYFAIEQLPIVWASTYFSEVYALETDTAAFLASLFYIGIAVSRAVSGFFAEKAGDRNMIRIGTGIVIGGAALIAVALPFGAFAPAVAGFIAVGLGCGPIFPCMLHAMPTNFGAEHSGSVIGVQMAFAYCGMTFTPILLGKLAEATTIRLLPFGVALLAGLVLLFTELLNRSVAKRKAADMRR</sequence>
<dbReference type="SUPFAM" id="SSF103473">
    <property type="entry name" value="MFS general substrate transporter"/>
    <property type="match status" value="1"/>
</dbReference>
<dbReference type="InterPro" id="IPR011701">
    <property type="entry name" value="MFS"/>
</dbReference>
<evidence type="ECO:0000256" key="1">
    <source>
        <dbReference type="ARBA" id="ARBA00004651"/>
    </source>
</evidence>
<comment type="subcellular location">
    <subcellularLocation>
        <location evidence="1">Cell membrane</location>
        <topology evidence="1">Multi-pass membrane protein</topology>
    </subcellularLocation>
</comment>
<evidence type="ECO:0000259" key="8">
    <source>
        <dbReference type="PROSITE" id="PS50850"/>
    </source>
</evidence>
<feature type="transmembrane region" description="Helical" evidence="7">
    <location>
        <begin position="363"/>
        <end position="385"/>
    </location>
</feature>
<feature type="transmembrane region" description="Helical" evidence="7">
    <location>
        <begin position="40"/>
        <end position="57"/>
    </location>
</feature>
<dbReference type="EMBL" id="DXEW01000021">
    <property type="protein sequence ID" value="HIX50469.1"/>
    <property type="molecule type" value="Genomic_DNA"/>
</dbReference>
<organism evidence="9 10">
    <name type="scientific">Candidatus Borkfalkia faecavium</name>
    <dbReference type="NCBI Taxonomy" id="2838508"/>
    <lineage>
        <taxon>Bacteria</taxon>
        <taxon>Bacillati</taxon>
        <taxon>Bacillota</taxon>
        <taxon>Clostridia</taxon>
        <taxon>Christensenellales</taxon>
        <taxon>Christensenellaceae</taxon>
        <taxon>Candidatus Borkfalkia</taxon>
    </lineage>
</organism>
<dbReference type="InterPro" id="IPR036259">
    <property type="entry name" value="MFS_trans_sf"/>
</dbReference>
<evidence type="ECO:0000313" key="9">
    <source>
        <dbReference type="EMBL" id="HIX50469.1"/>
    </source>
</evidence>
<dbReference type="GO" id="GO:0022857">
    <property type="term" value="F:transmembrane transporter activity"/>
    <property type="evidence" value="ECO:0007669"/>
    <property type="project" value="InterPro"/>
</dbReference>
<feature type="domain" description="Major facilitator superfamily (MFS) profile" evidence="8">
    <location>
        <begin position="5"/>
        <end position="390"/>
    </location>
</feature>
<evidence type="ECO:0000256" key="6">
    <source>
        <dbReference type="ARBA" id="ARBA00023136"/>
    </source>
</evidence>
<comment type="similarity">
    <text evidence="2">Belongs to the major facilitator superfamily.</text>
</comment>
<reference evidence="9" key="1">
    <citation type="journal article" date="2021" name="PeerJ">
        <title>Extensive microbial diversity within the chicken gut microbiome revealed by metagenomics and culture.</title>
        <authorList>
            <person name="Gilroy R."/>
            <person name="Ravi A."/>
            <person name="Getino M."/>
            <person name="Pursley I."/>
            <person name="Horton D.L."/>
            <person name="Alikhan N.F."/>
            <person name="Baker D."/>
            <person name="Gharbi K."/>
            <person name="Hall N."/>
            <person name="Watson M."/>
            <person name="Adriaenssens E.M."/>
            <person name="Foster-Nyarko E."/>
            <person name="Jarju S."/>
            <person name="Secka A."/>
            <person name="Antonio M."/>
            <person name="Oren A."/>
            <person name="Chaudhuri R.R."/>
            <person name="La Ragione R."/>
            <person name="Hildebrand F."/>
            <person name="Pallen M.J."/>
        </authorList>
    </citation>
    <scope>NUCLEOTIDE SEQUENCE</scope>
    <source>
        <strain evidence="9">2189</strain>
    </source>
</reference>
<accession>A0A9D2AVB7</accession>
<keyword evidence="6 7" id="KW-0472">Membrane</keyword>
<evidence type="ECO:0000256" key="4">
    <source>
        <dbReference type="ARBA" id="ARBA00022692"/>
    </source>
</evidence>
<dbReference type="Pfam" id="PF07690">
    <property type="entry name" value="MFS_1"/>
    <property type="match status" value="1"/>
</dbReference>
<dbReference type="Gene3D" id="1.20.1250.20">
    <property type="entry name" value="MFS general substrate transporter like domains"/>
    <property type="match status" value="1"/>
</dbReference>
<feature type="transmembrane region" description="Helical" evidence="7">
    <location>
        <begin position="298"/>
        <end position="320"/>
    </location>
</feature>
<dbReference type="GO" id="GO:0005886">
    <property type="term" value="C:plasma membrane"/>
    <property type="evidence" value="ECO:0007669"/>
    <property type="project" value="UniProtKB-SubCell"/>
</dbReference>
<feature type="transmembrane region" description="Helical" evidence="7">
    <location>
        <begin position="274"/>
        <end position="292"/>
    </location>
</feature>
<keyword evidence="4 7" id="KW-0812">Transmembrane</keyword>
<comment type="caution">
    <text evidence="9">The sequence shown here is derived from an EMBL/GenBank/DDBJ whole genome shotgun (WGS) entry which is preliminary data.</text>
</comment>
<protein>
    <submittedName>
        <fullName evidence="9">MFS transporter</fullName>
    </submittedName>
</protein>
<keyword evidence="5 7" id="KW-1133">Transmembrane helix</keyword>
<reference evidence="9" key="2">
    <citation type="submission" date="2021-04" db="EMBL/GenBank/DDBJ databases">
        <authorList>
            <person name="Gilroy R."/>
        </authorList>
    </citation>
    <scope>NUCLEOTIDE SEQUENCE</scope>
    <source>
        <strain evidence="9">2189</strain>
    </source>
</reference>
<dbReference type="AlphaFoldDB" id="A0A9D2AVB7"/>
<dbReference type="InterPro" id="IPR020846">
    <property type="entry name" value="MFS_dom"/>
</dbReference>
<dbReference type="PROSITE" id="PS50850">
    <property type="entry name" value="MFS"/>
    <property type="match status" value="1"/>
</dbReference>
<evidence type="ECO:0000256" key="3">
    <source>
        <dbReference type="ARBA" id="ARBA00022448"/>
    </source>
</evidence>
<name>A0A9D2AVB7_9FIRM</name>
<feature type="transmembrane region" description="Helical" evidence="7">
    <location>
        <begin position="241"/>
        <end position="262"/>
    </location>
</feature>
<proteinExistence type="inferred from homology"/>
<keyword evidence="3" id="KW-0813">Transport</keyword>
<dbReference type="PANTHER" id="PTHR23514:SF3">
    <property type="entry name" value="BYPASS OF STOP CODON PROTEIN 6"/>
    <property type="match status" value="1"/>
</dbReference>
<dbReference type="Proteomes" id="UP000886847">
    <property type="component" value="Unassembled WGS sequence"/>
</dbReference>
<feature type="transmembrane region" description="Helical" evidence="7">
    <location>
        <begin position="200"/>
        <end position="218"/>
    </location>
</feature>
<gene>
    <name evidence="9" type="ORF">H9851_04235</name>
</gene>
<feature type="transmembrane region" description="Helical" evidence="7">
    <location>
        <begin position="69"/>
        <end position="86"/>
    </location>
</feature>